<reference evidence="1 2" key="1">
    <citation type="submission" date="2016-11" db="EMBL/GenBank/DDBJ databases">
        <authorList>
            <person name="Jaros S."/>
            <person name="Januszkiewicz K."/>
            <person name="Wedrychowicz H."/>
        </authorList>
    </citation>
    <scope>NUCLEOTIDE SEQUENCE [LARGE SCALE GENOMIC DNA]</scope>
    <source>
        <strain evidence="1 2">DSM 9705</strain>
    </source>
</reference>
<organism evidence="1 2">
    <name type="scientific">Desulfofustis glycolicus DSM 9705</name>
    <dbReference type="NCBI Taxonomy" id="1121409"/>
    <lineage>
        <taxon>Bacteria</taxon>
        <taxon>Pseudomonadati</taxon>
        <taxon>Thermodesulfobacteriota</taxon>
        <taxon>Desulfobulbia</taxon>
        <taxon>Desulfobulbales</taxon>
        <taxon>Desulfocapsaceae</taxon>
        <taxon>Desulfofustis</taxon>
    </lineage>
</organism>
<dbReference type="Proteomes" id="UP000184139">
    <property type="component" value="Unassembled WGS sequence"/>
</dbReference>
<dbReference type="OrthoDB" id="5429748at2"/>
<name>A0A1M5YM95_9BACT</name>
<evidence type="ECO:0000313" key="2">
    <source>
        <dbReference type="Proteomes" id="UP000184139"/>
    </source>
</evidence>
<dbReference type="AlphaFoldDB" id="A0A1M5YM95"/>
<keyword evidence="2" id="KW-1185">Reference proteome</keyword>
<sequence length="428" mass="49513">MNLDNKRTKVKNLKDTGGQARITCPPTLAKNIDTIKISFWVKWLDNAFLSEIQKIKESIQKTTLLDERPYHCPGDFNWNVQRTGVKLFNFALLAGDLRLFLSNRDSDSNIPNVKLEIGSESCWTPGYNQIYQDFLAWIRLLDGIVIKEIVSEVHLALDVVGTPIGNLNISEKDFWITKAPHFTRHEKHRQLTGISIGKNALMLRIYDKVEEIAKSGSKQSTFSEFWSVDKYDEKPVTRIEFQIRRKILKDFKESEEFDLGVDTLENLNCSLNAIWRYCTSKWARHSSEKVDFELNHQGRSQNSAFWNLVSAVNWSGEQICSRQRPRPKKDYIALRKQYAGLAMSLAAFHNAHPTDLDHIVHITKHIIEEDLVGFYRSNEPEFIRRFEKKQRKIYEGVSALHKLKPDHPEYGIYPAPYGTINPAEGLYV</sequence>
<evidence type="ECO:0000313" key="1">
    <source>
        <dbReference type="EMBL" id="SHI13060.1"/>
    </source>
</evidence>
<dbReference type="EMBL" id="FQXS01000043">
    <property type="protein sequence ID" value="SHI13060.1"/>
    <property type="molecule type" value="Genomic_DNA"/>
</dbReference>
<evidence type="ECO:0008006" key="3">
    <source>
        <dbReference type="Google" id="ProtNLM"/>
    </source>
</evidence>
<dbReference type="STRING" id="1121409.SAMN02745124_04210"/>
<proteinExistence type="predicted"/>
<accession>A0A1M5YM95</accession>
<protein>
    <recommendedName>
        <fullName evidence="3">Replication initiation factor</fullName>
    </recommendedName>
</protein>
<gene>
    <name evidence="1" type="ORF">SAMN02745124_04210</name>
</gene>
<dbReference type="RefSeq" id="WP_073379189.1">
    <property type="nucleotide sequence ID" value="NZ_FQXS01000043.1"/>
</dbReference>